<keyword evidence="4" id="KW-1185">Reference proteome</keyword>
<keyword evidence="1" id="KW-0732">Signal</keyword>
<proteinExistence type="predicted"/>
<sequence>MKRILLAASCMAIFATTFAQQATKPGIHLGIKADANLTKIDGQSYTDAFKLNYSLGAYAKLQISRLFALQPELNFVQSTATVSNNFGDIYNDIANPDYRKNIRLNYLSIPLLASIGVTNHFFIQVGPQYGILMNDHENLIQNGKNAFKNGDFSMVGSVWIELPARLNVHARYVIGLSNINDIDNRDNWKSQAIQVGLGFTF</sequence>
<evidence type="ECO:0000313" key="3">
    <source>
        <dbReference type="EMBL" id="SFV35955.1"/>
    </source>
</evidence>
<dbReference type="STRING" id="1393122.SAMN05660895_2366"/>
<protein>
    <submittedName>
        <fullName evidence="3">Outer membrane protein beta-barrel domain-containing protein</fullName>
    </submittedName>
</protein>
<dbReference type="Pfam" id="PF13568">
    <property type="entry name" value="OMP_b-brl_2"/>
    <property type="match status" value="1"/>
</dbReference>
<feature type="chain" id="PRO_5011711531" evidence="1">
    <location>
        <begin position="22"/>
        <end position="201"/>
    </location>
</feature>
<dbReference type="RefSeq" id="WP_092460732.1">
    <property type="nucleotide sequence ID" value="NZ_FPCJ01000001.1"/>
</dbReference>
<dbReference type="EMBL" id="FPCJ01000001">
    <property type="protein sequence ID" value="SFV35955.1"/>
    <property type="molecule type" value="Genomic_DNA"/>
</dbReference>
<evidence type="ECO:0000256" key="1">
    <source>
        <dbReference type="SAM" id="SignalP"/>
    </source>
</evidence>
<gene>
    <name evidence="3" type="ORF">SAMN05660895_2366</name>
</gene>
<dbReference type="AlphaFoldDB" id="A0A1I7NMV6"/>
<feature type="domain" description="Outer membrane protein beta-barrel" evidence="2">
    <location>
        <begin position="18"/>
        <end position="179"/>
    </location>
</feature>
<organism evidence="3 4">
    <name type="scientific">Thermoflavifilum thermophilum</name>
    <dbReference type="NCBI Taxonomy" id="1393122"/>
    <lineage>
        <taxon>Bacteria</taxon>
        <taxon>Pseudomonadati</taxon>
        <taxon>Bacteroidota</taxon>
        <taxon>Chitinophagia</taxon>
        <taxon>Chitinophagales</taxon>
        <taxon>Chitinophagaceae</taxon>
        <taxon>Thermoflavifilum</taxon>
    </lineage>
</organism>
<name>A0A1I7NMV6_9BACT</name>
<evidence type="ECO:0000259" key="2">
    <source>
        <dbReference type="Pfam" id="PF13568"/>
    </source>
</evidence>
<accession>A0A1I7NMV6</accession>
<evidence type="ECO:0000313" key="4">
    <source>
        <dbReference type="Proteomes" id="UP000199537"/>
    </source>
</evidence>
<feature type="signal peptide" evidence="1">
    <location>
        <begin position="1"/>
        <end position="21"/>
    </location>
</feature>
<reference evidence="4" key="1">
    <citation type="submission" date="2016-10" db="EMBL/GenBank/DDBJ databases">
        <authorList>
            <person name="Varghese N."/>
            <person name="Submissions S."/>
        </authorList>
    </citation>
    <scope>NUCLEOTIDE SEQUENCE [LARGE SCALE GENOMIC DNA]</scope>
    <source>
        <strain evidence="4">DSM 14807</strain>
    </source>
</reference>
<dbReference type="InterPro" id="IPR025665">
    <property type="entry name" value="Beta-barrel_OMP_2"/>
</dbReference>
<dbReference type="Proteomes" id="UP000199537">
    <property type="component" value="Unassembled WGS sequence"/>
</dbReference>
<dbReference type="OrthoDB" id="947434at2"/>